<keyword evidence="4" id="KW-1003">Cell membrane</keyword>
<accession>A0ABM7P3R6</accession>
<feature type="transmembrane region" description="Helical" evidence="8">
    <location>
        <begin position="200"/>
        <end position="224"/>
    </location>
</feature>
<proteinExistence type="inferred from homology"/>
<gene>
    <name evidence="10" type="primary">potB</name>
    <name evidence="10" type="ORF">PSDVSF_07410</name>
</gene>
<dbReference type="Pfam" id="PF00528">
    <property type="entry name" value="BPD_transp_1"/>
    <property type="match status" value="1"/>
</dbReference>
<dbReference type="EMBL" id="AP024485">
    <property type="protein sequence ID" value="BCS87499.1"/>
    <property type="molecule type" value="Genomic_DNA"/>
</dbReference>
<feature type="domain" description="ABC transmembrane type-1" evidence="9">
    <location>
        <begin position="65"/>
        <end position="271"/>
    </location>
</feature>
<dbReference type="CDD" id="cd06261">
    <property type="entry name" value="TM_PBP2"/>
    <property type="match status" value="1"/>
</dbReference>
<evidence type="ECO:0000256" key="6">
    <source>
        <dbReference type="ARBA" id="ARBA00022989"/>
    </source>
</evidence>
<reference evidence="10" key="1">
    <citation type="journal article" date="2022" name="Arch. Microbiol.">
        <title>Pseudodesulfovibrio sediminis sp. nov., a mesophilic and neutrophilic sulfate-reducing bacterium isolated from sediment of a brackish lake.</title>
        <authorList>
            <person name="Takahashi A."/>
            <person name="Kojima H."/>
            <person name="Watanabe M."/>
            <person name="Fukui M."/>
        </authorList>
    </citation>
    <scope>NUCLEOTIDE SEQUENCE</scope>
    <source>
        <strain evidence="10">SF6</strain>
    </source>
</reference>
<evidence type="ECO:0000256" key="7">
    <source>
        <dbReference type="ARBA" id="ARBA00023136"/>
    </source>
</evidence>
<dbReference type="PANTHER" id="PTHR42929:SF1">
    <property type="entry name" value="INNER MEMBRANE ABC TRANSPORTER PERMEASE PROTEIN YDCU-RELATED"/>
    <property type="match status" value="1"/>
</dbReference>
<protein>
    <submittedName>
        <fullName evidence="10">Spermidine/putrescine ABC transporter permease PotB</fullName>
    </submittedName>
</protein>
<sequence length="284" mass="31961">MKDNRLFKRFVIGGTVGWIMLFGIIPTLMLTGASFLQRDPSELIRPVFSLESYVRLFAPALGSMIFKSLLMAAMATVLCLFIGYPFAYIVARAQKQRARWMLLLVMIPFWTNTLIRTYALIAVLKADGFLNTTLMFFGLIKAPLEIMYTQTAVFLGLIYTLLPFMILPLYAAIEKLDNRMLEASRDLGASRSKTFRKITIPLTMPGIVSGCMLVFLPALGMFYIPDILGGARTMLLGNYIRDQFLTSRDIPMGAAASIAMTMIMGLMLVIYYRSVRHAGRKVRQ</sequence>
<feature type="transmembrane region" description="Helical" evidence="8">
    <location>
        <begin position="146"/>
        <end position="171"/>
    </location>
</feature>
<feature type="transmembrane region" description="Helical" evidence="8">
    <location>
        <begin position="56"/>
        <end position="89"/>
    </location>
</feature>
<dbReference type="PROSITE" id="PS50928">
    <property type="entry name" value="ABC_TM1"/>
    <property type="match status" value="1"/>
</dbReference>
<evidence type="ECO:0000256" key="4">
    <source>
        <dbReference type="ARBA" id="ARBA00022475"/>
    </source>
</evidence>
<dbReference type="PANTHER" id="PTHR42929">
    <property type="entry name" value="INNER MEMBRANE ABC TRANSPORTER PERMEASE PROTEIN YDCU-RELATED-RELATED"/>
    <property type="match status" value="1"/>
</dbReference>
<evidence type="ECO:0000313" key="11">
    <source>
        <dbReference type="Proteomes" id="UP001053296"/>
    </source>
</evidence>
<keyword evidence="5 8" id="KW-0812">Transmembrane</keyword>
<evidence type="ECO:0000256" key="3">
    <source>
        <dbReference type="ARBA" id="ARBA00022448"/>
    </source>
</evidence>
<keyword evidence="7 8" id="KW-0472">Membrane</keyword>
<keyword evidence="11" id="KW-1185">Reference proteome</keyword>
<evidence type="ECO:0000256" key="1">
    <source>
        <dbReference type="ARBA" id="ARBA00004651"/>
    </source>
</evidence>
<dbReference type="InterPro" id="IPR000515">
    <property type="entry name" value="MetI-like"/>
</dbReference>
<comment type="similarity">
    <text evidence="2">Belongs to the binding-protein-dependent transport system permease family. CysTW subfamily.</text>
</comment>
<dbReference type="SUPFAM" id="SSF161098">
    <property type="entry name" value="MetI-like"/>
    <property type="match status" value="1"/>
</dbReference>
<organism evidence="10 11">
    <name type="scientific">Pseudodesulfovibrio sediminis</name>
    <dbReference type="NCBI Taxonomy" id="2810563"/>
    <lineage>
        <taxon>Bacteria</taxon>
        <taxon>Pseudomonadati</taxon>
        <taxon>Thermodesulfobacteriota</taxon>
        <taxon>Desulfovibrionia</taxon>
        <taxon>Desulfovibrionales</taxon>
        <taxon>Desulfovibrionaceae</taxon>
    </lineage>
</organism>
<evidence type="ECO:0000259" key="9">
    <source>
        <dbReference type="PROSITE" id="PS50928"/>
    </source>
</evidence>
<feature type="transmembrane region" description="Helical" evidence="8">
    <location>
        <begin position="12"/>
        <end position="36"/>
    </location>
</feature>
<keyword evidence="6 8" id="KW-1133">Transmembrane helix</keyword>
<name>A0ABM7P3R6_9BACT</name>
<evidence type="ECO:0000256" key="8">
    <source>
        <dbReference type="RuleBase" id="RU363032"/>
    </source>
</evidence>
<dbReference type="RefSeq" id="WP_229593821.1">
    <property type="nucleotide sequence ID" value="NZ_AP024485.1"/>
</dbReference>
<dbReference type="NCBIfam" id="NF007044">
    <property type="entry name" value="PRK09497.1"/>
    <property type="match status" value="1"/>
</dbReference>
<evidence type="ECO:0000313" key="10">
    <source>
        <dbReference type="EMBL" id="BCS87499.1"/>
    </source>
</evidence>
<feature type="transmembrane region" description="Helical" evidence="8">
    <location>
        <begin position="250"/>
        <end position="272"/>
    </location>
</feature>
<comment type="subcellular location">
    <subcellularLocation>
        <location evidence="1 8">Cell membrane</location>
        <topology evidence="1 8">Multi-pass membrane protein</topology>
    </subcellularLocation>
</comment>
<feature type="transmembrane region" description="Helical" evidence="8">
    <location>
        <begin position="101"/>
        <end position="126"/>
    </location>
</feature>
<keyword evidence="3 8" id="KW-0813">Transport</keyword>
<dbReference type="Proteomes" id="UP001053296">
    <property type="component" value="Chromosome"/>
</dbReference>
<evidence type="ECO:0000256" key="5">
    <source>
        <dbReference type="ARBA" id="ARBA00022692"/>
    </source>
</evidence>
<dbReference type="InterPro" id="IPR035906">
    <property type="entry name" value="MetI-like_sf"/>
</dbReference>
<dbReference type="Gene3D" id="1.10.3720.10">
    <property type="entry name" value="MetI-like"/>
    <property type="match status" value="1"/>
</dbReference>
<evidence type="ECO:0000256" key="2">
    <source>
        <dbReference type="ARBA" id="ARBA00007069"/>
    </source>
</evidence>